<keyword evidence="1" id="KW-0328">Glycosyltransferase</keyword>
<dbReference type="AlphaFoldDB" id="S5Y1G8"/>
<dbReference type="InterPro" id="IPR050748">
    <property type="entry name" value="Glycosyltrans_8_dom-fam"/>
</dbReference>
<dbReference type="SUPFAM" id="SSF53448">
    <property type="entry name" value="Nucleotide-diphospho-sugar transferases"/>
    <property type="match status" value="1"/>
</dbReference>
<evidence type="ECO:0000313" key="4">
    <source>
        <dbReference type="EMBL" id="AGT09535.1"/>
    </source>
</evidence>
<keyword evidence="2 4" id="KW-0808">Transferase</keyword>
<evidence type="ECO:0000256" key="2">
    <source>
        <dbReference type="ARBA" id="ARBA00022679"/>
    </source>
</evidence>
<dbReference type="CDD" id="cd04194">
    <property type="entry name" value="GT8_A4GalT_like"/>
    <property type="match status" value="1"/>
</dbReference>
<protein>
    <submittedName>
        <fullName evidence="4">Lipopolysaccharide biosynthesis glycosyltransferase</fullName>
    </submittedName>
</protein>
<sequence length="335" mass="37796">MDMLHIVTGSDNNYMAGVMALIASTAFHNPRVRFTVLDMGIAEDNCRKLAELATRLSLRIDRISIEASRFAHLTVRRAHLNRAAYMRLLIPELLPEDDRLVYMDSDMIVVDDLSALMQVELGDCPIAAVADPSPAPRELAATGTRLGEYVNSGLLVMNLPVWRAEKLSCRCLEILSDPKAAWYCEDQSAINIVCRDRIVLLPAQYNIYANLPTYKCVEELPSRISVLHYVVNVKPWMWNVAFGEIWHFHAGRIADLMPPPHRHNWRQKLRRVEAARRSVFGLLCGKRKYWKRRSTAKAIRSQIVLPYLAKAGANPAGFGDKFGAAGCDRVMPARN</sequence>
<dbReference type="HOGENOM" id="CLU_050833_0_1_5"/>
<dbReference type="eggNOG" id="COG1442">
    <property type="taxonomic scope" value="Bacteria"/>
</dbReference>
<evidence type="ECO:0000256" key="3">
    <source>
        <dbReference type="ARBA" id="ARBA00022723"/>
    </source>
</evidence>
<dbReference type="GO" id="GO:0046872">
    <property type="term" value="F:metal ion binding"/>
    <property type="evidence" value="ECO:0007669"/>
    <property type="project" value="UniProtKB-KW"/>
</dbReference>
<dbReference type="PANTHER" id="PTHR13778:SF47">
    <property type="entry name" value="LIPOPOLYSACCHARIDE 1,3-GALACTOSYLTRANSFERASE"/>
    <property type="match status" value="1"/>
</dbReference>
<dbReference type="InterPro" id="IPR029044">
    <property type="entry name" value="Nucleotide-diphossugar_trans"/>
</dbReference>
<dbReference type="InterPro" id="IPR002495">
    <property type="entry name" value="Glyco_trans_8"/>
</dbReference>
<organism evidence="4 5">
    <name type="scientific">Paracoccus aminophilus JCM 7686</name>
    <dbReference type="NCBI Taxonomy" id="1367847"/>
    <lineage>
        <taxon>Bacteria</taxon>
        <taxon>Pseudomonadati</taxon>
        <taxon>Pseudomonadota</taxon>
        <taxon>Alphaproteobacteria</taxon>
        <taxon>Rhodobacterales</taxon>
        <taxon>Paracoccaceae</taxon>
        <taxon>Paracoccus</taxon>
    </lineage>
</organism>
<dbReference type="Pfam" id="PF01501">
    <property type="entry name" value="Glyco_transf_8"/>
    <property type="match status" value="1"/>
</dbReference>
<accession>S5Y1G8</accession>
<reference evidence="4 5" key="1">
    <citation type="journal article" date="2014" name="BMC Genomics">
        <title>Architecture and functions of a multipartite genome of the methylotrophic bacterium Paracoccus aminophilus JCM 7686, containing primary and secondary chromids.</title>
        <authorList>
            <person name="Dziewit L."/>
            <person name="Czarnecki J."/>
            <person name="Wibberg D."/>
            <person name="Radlinska M."/>
            <person name="Mrozek P."/>
            <person name="Szymczak M."/>
            <person name="Schluter A."/>
            <person name="Puhler A."/>
            <person name="Bartosik D."/>
        </authorList>
    </citation>
    <scope>NUCLEOTIDE SEQUENCE [LARGE SCALE GENOMIC DNA]</scope>
    <source>
        <strain evidence="4">JCM 7686</strain>
    </source>
</reference>
<dbReference type="GO" id="GO:0016757">
    <property type="term" value="F:glycosyltransferase activity"/>
    <property type="evidence" value="ECO:0007669"/>
    <property type="project" value="UniProtKB-KW"/>
</dbReference>
<gene>
    <name evidence="4" type="ORF">JCM7686_2467</name>
</gene>
<evidence type="ECO:0000313" key="5">
    <source>
        <dbReference type="Proteomes" id="UP000015480"/>
    </source>
</evidence>
<dbReference type="KEGG" id="pami:JCM7686_2467"/>
<dbReference type="PANTHER" id="PTHR13778">
    <property type="entry name" value="GLYCOSYLTRANSFERASE 8 DOMAIN-CONTAINING PROTEIN"/>
    <property type="match status" value="1"/>
</dbReference>
<name>S5Y1G8_PARAH</name>
<dbReference type="EMBL" id="CP006650">
    <property type="protein sequence ID" value="AGT09535.1"/>
    <property type="molecule type" value="Genomic_DNA"/>
</dbReference>
<keyword evidence="3" id="KW-0479">Metal-binding</keyword>
<dbReference type="Gene3D" id="3.90.550.10">
    <property type="entry name" value="Spore Coat Polysaccharide Biosynthesis Protein SpsA, Chain A"/>
    <property type="match status" value="1"/>
</dbReference>
<proteinExistence type="predicted"/>
<dbReference type="Proteomes" id="UP000015480">
    <property type="component" value="Chromosome"/>
</dbReference>
<dbReference type="PATRIC" id="fig|1367847.3.peg.2469"/>
<evidence type="ECO:0000256" key="1">
    <source>
        <dbReference type="ARBA" id="ARBA00022676"/>
    </source>
</evidence>
<keyword evidence="5" id="KW-1185">Reference proteome</keyword>
<dbReference type="STRING" id="1367847.JCM7686_2467"/>